<reference evidence="10 11" key="1">
    <citation type="journal article" date="2016" name="Nat. Commun.">
        <title>Thousands of microbial genomes shed light on interconnected biogeochemical processes in an aquifer system.</title>
        <authorList>
            <person name="Anantharaman K."/>
            <person name="Brown C.T."/>
            <person name="Hug L.A."/>
            <person name="Sharon I."/>
            <person name="Castelle C.J."/>
            <person name="Probst A.J."/>
            <person name="Thomas B.C."/>
            <person name="Singh A."/>
            <person name="Wilkins M.J."/>
            <person name="Karaoz U."/>
            <person name="Brodie E.L."/>
            <person name="Williams K.H."/>
            <person name="Hubbard S.S."/>
            <person name="Banfield J.F."/>
        </authorList>
    </citation>
    <scope>NUCLEOTIDE SEQUENCE [LARGE SCALE GENOMIC DNA]</scope>
</reference>
<comment type="caution">
    <text evidence="10">The sequence shown here is derived from an EMBL/GenBank/DDBJ whole genome shotgun (WGS) entry which is preliminary data.</text>
</comment>
<evidence type="ECO:0000256" key="2">
    <source>
        <dbReference type="ARBA" id="ARBA00022723"/>
    </source>
</evidence>
<comment type="cofactor">
    <cofactor evidence="7 8">
        <name>Mg(2+)</name>
        <dbReference type="ChEBI" id="CHEBI:18420"/>
    </cofactor>
    <text evidence="7 8">Binds 3 Mg(2+) ions per subunit.</text>
</comment>
<keyword evidence="7" id="KW-0648">Protein biosynthesis</keyword>
<keyword evidence="7 8" id="KW-0460">Magnesium</keyword>
<dbReference type="GO" id="GO:0000049">
    <property type="term" value="F:tRNA binding"/>
    <property type="evidence" value="ECO:0007669"/>
    <property type="project" value="TreeGrafter"/>
</dbReference>
<evidence type="ECO:0000313" key="11">
    <source>
        <dbReference type="Proteomes" id="UP000177310"/>
    </source>
</evidence>
<dbReference type="SUPFAM" id="SSF50249">
    <property type="entry name" value="Nucleic acid-binding proteins"/>
    <property type="match status" value="1"/>
</dbReference>
<evidence type="ECO:0000256" key="6">
    <source>
        <dbReference type="ARBA" id="ARBA00048573"/>
    </source>
</evidence>
<dbReference type="HAMAP" id="MF_00252">
    <property type="entry name" value="Lys_tRNA_synth_class2"/>
    <property type="match status" value="1"/>
</dbReference>
<evidence type="ECO:0000256" key="7">
    <source>
        <dbReference type="HAMAP-Rule" id="MF_00252"/>
    </source>
</evidence>
<proteinExistence type="inferred from homology"/>
<dbReference type="CDD" id="cd04322">
    <property type="entry name" value="LysRS_N"/>
    <property type="match status" value="1"/>
</dbReference>
<evidence type="ECO:0000256" key="4">
    <source>
        <dbReference type="ARBA" id="ARBA00022840"/>
    </source>
</evidence>
<dbReference type="Pfam" id="PF00152">
    <property type="entry name" value="tRNA-synt_2"/>
    <property type="match status" value="1"/>
</dbReference>
<dbReference type="InterPro" id="IPR018149">
    <property type="entry name" value="Lys-tRNA-synth_II_C"/>
</dbReference>
<dbReference type="SUPFAM" id="SSF55681">
    <property type="entry name" value="Class II aaRS and biotin synthetases"/>
    <property type="match status" value="1"/>
</dbReference>
<feature type="binding site" evidence="7">
    <location>
        <position position="410"/>
    </location>
    <ligand>
        <name>Mg(2+)</name>
        <dbReference type="ChEBI" id="CHEBI:18420"/>
        <label>2</label>
    </ligand>
</feature>
<gene>
    <name evidence="7" type="primary">lysS</name>
    <name evidence="10" type="ORF">A3J59_01840</name>
</gene>
<sequence length="494" mass="56180">MAQNVPDEYQARIEKLKKIRSAGMKPYPDRFAKAKPVAAVLTLKLGTKNISTAGRLLTIREMGKICFCHLQDATGRLQLVLRSDEVGPGRFRQFLKQFDPGDFVGVTGELFKTNKGEVSLLVKTYVMLGKALRPLPEKWHGLKDQESRYRQRYLDLVANPGTYQRFLFRSRLIKTLREFYWSHGFVEVETPILTNTASGAIARPFTTHYQALDLDVYLRIAPETYLKECIIGGFEKVFEIGRCFRNEGMDPSHLQDFTMAEHYAAYWNYEDNIAFTEMLFSHLLKQLLGSLKVEIKNRDGALAKIDFAPPWPRVSLRDRIKKDCGIDIDACKTADALRRAIKAKKVLLNDITTLERGNLIDALYKTVSRDKIVQPTLVTQQPIDVSPLARRNDKNPAVVDQFQLVVNGWEILKAYSELVDPVDQKQRFDAQAKARSAGDHEAHTKDDEYVRALEHGAPPISGWGMGVDRLTALLTQQDNLRDVVLFPLLKPESK</sequence>
<dbReference type="NCBIfam" id="NF001756">
    <property type="entry name" value="PRK00484.1"/>
    <property type="match status" value="1"/>
</dbReference>
<organism evidence="10 11">
    <name type="scientific">Candidatus Buchananbacteria bacterium RIFCSPHIGHO2_02_FULL_56_16</name>
    <dbReference type="NCBI Taxonomy" id="1797542"/>
    <lineage>
        <taxon>Bacteria</taxon>
        <taxon>Candidatus Buchananiibacteriota</taxon>
    </lineage>
</organism>
<dbReference type="GO" id="GO:0005829">
    <property type="term" value="C:cytosol"/>
    <property type="evidence" value="ECO:0007669"/>
    <property type="project" value="TreeGrafter"/>
</dbReference>
<keyword evidence="3 7" id="KW-0547">Nucleotide-binding</keyword>
<dbReference type="PANTHER" id="PTHR42918:SF15">
    <property type="entry name" value="LYSINE--TRNA LIGASE, CHLOROPLASTIC_MITOCHONDRIAL"/>
    <property type="match status" value="1"/>
</dbReference>
<dbReference type="InterPro" id="IPR006195">
    <property type="entry name" value="aa-tRNA-synth_II"/>
</dbReference>
<dbReference type="EC" id="6.1.1.6" evidence="7"/>
<dbReference type="InterPro" id="IPR004365">
    <property type="entry name" value="NA-bd_OB_tRNA"/>
</dbReference>
<dbReference type="Proteomes" id="UP000177310">
    <property type="component" value="Unassembled WGS sequence"/>
</dbReference>
<evidence type="ECO:0000256" key="5">
    <source>
        <dbReference type="ARBA" id="ARBA00023146"/>
    </source>
</evidence>
<dbReference type="AlphaFoldDB" id="A0A1G1YJD4"/>
<comment type="caution">
    <text evidence="7">Lacks conserved residue(s) required for the propagation of feature annotation.</text>
</comment>
<keyword evidence="2 7" id="KW-0479">Metal-binding</keyword>
<dbReference type="PRINTS" id="PR00982">
    <property type="entry name" value="TRNASYNTHLYS"/>
</dbReference>
<dbReference type="STRING" id="1797542.A3J59_01840"/>
<dbReference type="Gene3D" id="3.30.930.10">
    <property type="entry name" value="Bira Bifunctional Protein, Domain 2"/>
    <property type="match status" value="1"/>
</dbReference>
<dbReference type="InterPro" id="IPR044136">
    <property type="entry name" value="Lys-tRNA-ligase_II_N"/>
</dbReference>
<keyword evidence="5 7" id="KW-0030">Aminoacyl-tRNA synthetase</keyword>
<dbReference type="Gene3D" id="2.40.50.140">
    <property type="entry name" value="Nucleic acid-binding proteins"/>
    <property type="match status" value="1"/>
</dbReference>
<dbReference type="InterPro" id="IPR045864">
    <property type="entry name" value="aa-tRNA-synth_II/BPL/LPL"/>
</dbReference>
<name>A0A1G1YJD4_9BACT</name>
<comment type="subcellular location">
    <subcellularLocation>
        <location evidence="7">Cytoplasm</location>
    </subcellularLocation>
</comment>
<dbReference type="GO" id="GO:0006430">
    <property type="term" value="P:lysyl-tRNA aminoacylation"/>
    <property type="evidence" value="ECO:0007669"/>
    <property type="project" value="UniProtKB-UniRule"/>
</dbReference>
<comment type="similarity">
    <text evidence="7">Belongs to the class-II aminoacyl-tRNA synthetase family.</text>
</comment>
<keyword evidence="1 7" id="KW-0436">Ligase</keyword>
<dbReference type="EMBL" id="MHIL01000014">
    <property type="protein sequence ID" value="OGY51810.1"/>
    <property type="molecule type" value="Genomic_DNA"/>
</dbReference>
<dbReference type="PROSITE" id="PS50862">
    <property type="entry name" value="AA_TRNA_LIGASE_II"/>
    <property type="match status" value="1"/>
</dbReference>
<dbReference type="InterPro" id="IPR012340">
    <property type="entry name" value="NA-bd_OB-fold"/>
</dbReference>
<accession>A0A1G1YJD4</accession>
<keyword evidence="4 7" id="KW-0067">ATP-binding</keyword>
<dbReference type="GO" id="GO:0004824">
    <property type="term" value="F:lysine-tRNA ligase activity"/>
    <property type="evidence" value="ECO:0007669"/>
    <property type="project" value="UniProtKB-UniRule"/>
</dbReference>
<comment type="subunit">
    <text evidence="7">Homodimer.</text>
</comment>
<comment type="catalytic activity">
    <reaction evidence="6 7 8">
        <text>tRNA(Lys) + L-lysine + ATP = L-lysyl-tRNA(Lys) + AMP + diphosphate</text>
        <dbReference type="Rhea" id="RHEA:20792"/>
        <dbReference type="Rhea" id="RHEA-COMP:9696"/>
        <dbReference type="Rhea" id="RHEA-COMP:9697"/>
        <dbReference type="ChEBI" id="CHEBI:30616"/>
        <dbReference type="ChEBI" id="CHEBI:32551"/>
        <dbReference type="ChEBI" id="CHEBI:33019"/>
        <dbReference type="ChEBI" id="CHEBI:78442"/>
        <dbReference type="ChEBI" id="CHEBI:78529"/>
        <dbReference type="ChEBI" id="CHEBI:456215"/>
        <dbReference type="EC" id="6.1.1.6"/>
    </reaction>
</comment>
<dbReference type="PANTHER" id="PTHR42918">
    <property type="entry name" value="LYSYL-TRNA SYNTHETASE"/>
    <property type="match status" value="1"/>
</dbReference>
<dbReference type="InterPro" id="IPR004364">
    <property type="entry name" value="Aa-tRNA-synt_II"/>
</dbReference>
<dbReference type="NCBIfam" id="TIGR00499">
    <property type="entry name" value="lysS_bact"/>
    <property type="match status" value="1"/>
</dbReference>
<dbReference type="InterPro" id="IPR002313">
    <property type="entry name" value="Lys-tRNA-ligase_II"/>
</dbReference>
<feature type="domain" description="Aminoacyl-transfer RNA synthetases class-II family profile" evidence="9">
    <location>
        <begin position="166"/>
        <end position="491"/>
    </location>
</feature>
<evidence type="ECO:0000256" key="1">
    <source>
        <dbReference type="ARBA" id="ARBA00022598"/>
    </source>
</evidence>
<protein>
    <recommendedName>
        <fullName evidence="7">Lysine--tRNA ligase</fullName>
        <ecNumber evidence="7">6.1.1.6</ecNumber>
    </recommendedName>
    <alternativeName>
        <fullName evidence="7">Lysyl-tRNA synthetase</fullName>
        <shortName evidence="7">LysRS</shortName>
    </alternativeName>
</protein>
<dbReference type="GO" id="GO:0000287">
    <property type="term" value="F:magnesium ion binding"/>
    <property type="evidence" value="ECO:0007669"/>
    <property type="project" value="UniProtKB-UniRule"/>
</dbReference>
<evidence type="ECO:0000256" key="8">
    <source>
        <dbReference type="RuleBase" id="RU000336"/>
    </source>
</evidence>
<dbReference type="Pfam" id="PF01336">
    <property type="entry name" value="tRNA_anti-codon"/>
    <property type="match status" value="1"/>
</dbReference>
<feature type="binding site" evidence="7">
    <location>
        <position position="410"/>
    </location>
    <ligand>
        <name>Mg(2+)</name>
        <dbReference type="ChEBI" id="CHEBI:18420"/>
        <label>1</label>
    </ligand>
</feature>
<evidence type="ECO:0000256" key="3">
    <source>
        <dbReference type="ARBA" id="ARBA00022741"/>
    </source>
</evidence>
<evidence type="ECO:0000313" key="10">
    <source>
        <dbReference type="EMBL" id="OGY51810.1"/>
    </source>
</evidence>
<evidence type="ECO:0000259" key="9">
    <source>
        <dbReference type="PROSITE" id="PS50862"/>
    </source>
</evidence>
<dbReference type="GO" id="GO:0005524">
    <property type="term" value="F:ATP binding"/>
    <property type="evidence" value="ECO:0007669"/>
    <property type="project" value="UniProtKB-UniRule"/>
</dbReference>
<keyword evidence="7" id="KW-0963">Cytoplasm</keyword>